<accession>A0A1W1C749</accession>
<reference evidence="1" key="1">
    <citation type="submission" date="2016-10" db="EMBL/GenBank/DDBJ databases">
        <authorList>
            <person name="de Groot N.N."/>
        </authorList>
    </citation>
    <scope>NUCLEOTIDE SEQUENCE</scope>
</reference>
<sequence>MDVTSKSSTVCFEKNNSKKLVENFICEERSRNIVERTKNTTIFTYFIFL</sequence>
<gene>
    <name evidence="1" type="ORF">MNB_SM-6-1414</name>
</gene>
<evidence type="ECO:0000313" key="1">
    <source>
        <dbReference type="EMBL" id="SFV61511.1"/>
    </source>
</evidence>
<dbReference type="AlphaFoldDB" id="A0A1W1C749"/>
<organism evidence="1">
    <name type="scientific">hydrothermal vent metagenome</name>
    <dbReference type="NCBI Taxonomy" id="652676"/>
    <lineage>
        <taxon>unclassified sequences</taxon>
        <taxon>metagenomes</taxon>
        <taxon>ecological metagenomes</taxon>
    </lineage>
</organism>
<name>A0A1W1C749_9ZZZZ</name>
<dbReference type="EMBL" id="FPHK01000053">
    <property type="protein sequence ID" value="SFV61511.1"/>
    <property type="molecule type" value="Genomic_DNA"/>
</dbReference>
<proteinExistence type="predicted"/>
<protein>
    <submittedName>
        <fullName evidence="1">Uncharacterized protein</fullName>
    </submittedName>
</protein>